<evidence type="ECO:0000256" key="8">
    <source>
        <dbReference type="ARBA" id="ARBA00023239"/>
    </source>
</evidence>
<dbReference type="GO" id="GO:0008295">
    <property type="term" value="P:spermidine biosynthetic process"/>
    <property type="evidence" value="ECO:0007669"/>
    <property type="project" value="UniProtKB-KW"/>
</dbReference>
<evidence type="ECO:0000256" key="9">
    <source>
        <dbReference type="ARBA" id="ARBA00023270"/>
    </source>
</evidence>
<dbReference type="GO" id="GO:0004014">
    <property type="term" value="F:adenosylmethionine decarboxylase activity"/>
    <property type="evidence" value="ECO:0007669"/>
    <property type="project" value="InterPro"/>
</dbReference>
<keyword evidence="6" id="KW-0620">Polyamine biosynthesis</keyword>
<dbReference type="Gene3D" id="3.30.160.750">
    <property type="match status" value="1"/>
</dbReference>
<dbReference type="EMBL" id="BMZA01000012">
    <property type="protein sequence ID" value="GGZ11508.1"/>
    <property type="molecule type" value="Genomic_DNA"/>
</dbReference>
<evidence type="ECO:0000256" key="1">
    <source>
        <dbReference type="ARBA" id="ARBA00001928"/>
    </source>
</evidence>
<comment type="cofactor">
    <cofactor evidence="1">
        <name>pyruvate</name>
        <dbReference type="ChEBI" id="CHEBI:15361"/>
    </cofactor>
</comment>
<keyword evidence="10" id="KW-0670">Pyruvate</keyword>
<dbReference type="Pfam" id="PF02675">
    <property type="entry name" value="AdoMet_dc"/>
    <property type="match status" value="1"/>
</dbReference>
<protein>
    <recommendedName>
        <fullName evidence="13">Adenosylmethionine decarboxylase</fullName>
    </recommendedName>
</protein>
<dbReference type="InterPro" id="IPR042284">
    <property type="entry name" value="AdoMetDC_N"/>
</dbReference>
<dbReference type="NCBIfam" id="TIGR03330">
    <property type="entry name" value="SAM_DCase_Bsu"/>
    <property type="match status" value="1"/>
</dbReference>
<evidence type="ECO:0000256" key="5">
    <source>
        <dbReference type="ARBA" id="ARBA00023066"/>
    </source>
</evidence>
<evidence type="ECO:0000313" key="12">
    <source>
        <dbReference type="Proteomes" id="UP000648075"/>
    </source>
</evidence>
<keyword evidence="3" id="KW-0210">Decarboxylase</keyword>
<reference evidence="11" key="1">
    <citation type="journal article" date="2014" name="Int. J. Syst. Evol. Microbiol.">
        <title>Complete genome sequence of Corynebacterium casei LMG S-19264T (=DSM 44701T), isolated from a smear-ripened cheese.</title>
        <authorList>
            <consortium name="US DOE Joint Genome Institute (JGI-PGF)"/>
            <person name="Walter F."/>
            <person name="Albersmeier A."/>
            <person name="Kalinowski J."/>
            <person name="Ruckert C."/>
        </authorList>
    </citation>
    <scope>NUCLEOTIDE SEQUENCE</scope>
    <source>
        <strain evidence="11">KCTC 32255</strain>
    </source>
</reference>
<dbReference type="InterPro" id="IPR042286">
    <property type="entry name" value="AdoMetDC_C"/>
</dbReference>
<dbReference type="InterPro" id="IPR016067">
    <property type="entry name" value="S-AdoMet_deCO2ase_core"/>
</dbReference>
<name>A0A918PIJ8_9SPHN</name>
<evidence type="ECO:0000313" key="11">
    <source>
        <dbReference type="EMBL" id="GGZ11508.1"/>
    </source>
</evidence>
<dbReference type="SUPFAM" id="SSF56276">
    <property type="entry name" value="S-adenosylmethionine decarboxylase"/>
    <property type="match status" value="1"/>
</dbReference>
<keyword evidence="4" id="KW-0068">Autocatalytic cleavage</keyword>
<proteinExistence type="predicted"/>
<dbReference type="InterPro" id="IPR017716">
    <property type="entry name" value="S-AdoMet_deCOase_pro-enz"/>
</dbReference>
<dbReference type="PANTHER" id="PTHR33866:SF2">
    <property type="entry name" value="S-ADENOSYLMETHIONINE DECARBOXYLASE PROENZYME"/>
    <property type="match status" value="1"/>
</dbReference>
<dbReference type="RefSeq" id="WP_189621888.1">
    <property type="nucleotide sequence ID" value="NZ_BMZA01000012.1"/>
</dbReference>
<accession>A0A918PIJ8</accession>
<evidence type="ECO:0000256" key="2">
    <source>
        <dbReference type="ARBA" id="ARBA00022691"/>
    </source>
</evidence>
<keyword evidence="9" id="KW-0704">Schiff base</keyword>
<sequence>MSHPPGTSIHLIADLEGCSGLDDLPLIERALREAAAAAGVTVLETRLHHFGEGHGVTGFAVLAESHISIHTWPEAGVAAVDLFVCGQNADAQAGLNVLCNRMAGIIARVQAIERLSMLGIRSSTAA</sequence>
<keyword evidence="7" id="KW-0865">Zymogen</keyword>
<evidence type="ECO:0000256" key="7">
    <source>
        <dbReference type="ARBA" id="ARBA00023145"/>
    </source>
</evidence>
<dbReference type="PANTHER" id="PTHR33866">
    <property type="entry name" value="S-ADENOSYLMETHIONINE DECARBOXYLASE PROENZYME"/>
    <property type="match status" value="1"/>
</dbReference>
<dbReference type="Proteomes" id="UP000648075">
    <property type="component" value="Unassembled WGS sequence"/>
</dbReference>
<gene>
    <name evidence="11" type="ORF">GCM10011614_28160</name>
</gene>
<keyword evidence="2" id="KW-0949">S-adenosyl-L-methionine</keyword>
<organism evidence="11 12">
    <name type="scientific">Novosphingobium colocasiae</name>
    <dbReference type="NCBI Taxonomy" id="1256513"/>
    <lineage>
        <taxon>Bacteria</taxon>
        <taxon>Pseudomonadati</taxon>
        <taxon>Pseudomonadota</taxon>
        <taxon>Alphaproteobacteria</taxon>
        <taxon>Sphingomonadales</taxon>
        <taxon>Sphingomonadaceae</taxon>
        <taxon>Novosphingobium</taxon>
    </lineage>
</organism>
<keyword evidence="12" id="KW-1185">Reference proteome</keyword>
<reference evidence="11" key="2">
    <citation type="submission" date="2020-09" db="EMBL/GenBank/DDBJ databases">
        <authorList>
            <person name="Sun Q."/>
            <person name="Kim S."/>
        </authorList>
    </citation>
    <scope>NUCLEOTIDE SEQUENCE</scope>
    <source>
        <strain evidence="11">KCTC 32255</strain>
    </source>
</reference>
<dbReference type="Gene3D" id="3.30.360.110">
    <property type="entry name" value="S-adenosylmethionine decarboxylase domain"/>
    <property type="match status" value="1"/>
</dbReference>
<dbReference type="InterPro" id="IPR003826">
    <property type="entry name" value="AdoMetDC_fam_prok"/>
</dbReference>
<keyword evidence="8" id="KW-0456">Lyase</keyword>
<keyword evidence="5" id="KW-0745">Spermidine biosynthesis</keyword>
<evidence type="ECO:0000256" key="6">
    <source>
        <dbReference type="ARBA" id="ARBA00023115"/>
    </source>
</evidence>
<comment type="caution">
    <text evidence="11">The sequence shown here is derived from an EMBL/GenBank/DDBJ whole genome shotgun (WGS) entry which is preliminary data.</text>
</comment>
<dbReference type="GO" id="GO:0005829">
    <property type="term" value="C:cytosol"/>
    <property type="evidence" value="ECO:0007669"/>
    <property type="project" value="TreeGrafter"/>
</dbReference>
<evidence type="ECO:0000256" key="3">
    <source>
        <dbReference type="ARBA" id="ARBA00022793"/>
    </source>
</evidence>
<evidence type="ECO:0008006" key="13">
    <source>
        <dbReference type="Google" id="ProtNLM"/>
    </source>
</evidence>
<evidence type="ECO:0000256" key="10">
    <source>
        <dbReference type="ARBA" id="ARBA00023317"/>
    </source>
</evidence>
<evidence type="ECO:0000256" key="4">
    <source>
        <dbReference type="ARBA" id="ARBA00022813"/>
    </source>
</evidence>
<dbReference type="AlphaFoldDB" id="A0A918PIJ8"/>